<evidence type="ECO:0000256" key="2">
    <source>
        <dbReference type="SAM" id="Coils"/>
    </source>
</evidence>
<dbReference type="InterPro" id="IPR008962">
    <property type="entry name" value="PapD-like_sf"/>
</dbReference>
<keyword evidence="3" id="KW-1133">Transmembrane helix</keyword>
<dbReference type="InterPro" id="IPR013783">
    <property type="entry name" value="Ig-like_fold"/>
</dbReference>
<dbReference type="EMBL" id="GHES01001537">
    <property type="protein sequence ID" value="MPA32096.1"/>
    <property type="molecule type" value="Transcribed_RNA"/>
</dbReference>
<evidence type="ECO:0000313" key="5">
    <source>
        <dbReference type="EMBL" id="MPA32096.1"/>
    </source>
</evidence>
<evidence type="ECO:0000259" key="4">
    <source>
        <dbReference type="PROSITE" id="PS50202"/>
    </source>
</evidence>
<dbReference type="InterPro" id="IPR016763">
    <property type="entry name" value="VAP"/>
</dbReference>
<keyword evidence="2" id="KW-0175">Coiled coil</keyword>
<dbReference type="PROSITE" id="PS50202">
    <property type="entry name" value="MSP"/>
    <property type="match status" value="1"/>
</dbReference>
<dbReference type="GO" id="GO:0061817">
    <property type="term" value="P:endoplasmic reticulum-plasma membrane tethering"/>
    <property type="evidence" value="ECO:0007669"/>
    <property type="project" value="TreeGrafter"/>
</dbReference>
<sequence length="325" mass="36890">MYTELLDIQPRDLKFIFELKKQSSCAVRLVNKSNNYVAYKVKTTSPKRYCVRPNAGIMKPKSTCDFTVTMQAQRIAPPDMICKDKFLVQSTIVPVETTDEDITSSMFGKDDGKYVEESKMRVILVSPPHSPVLSPINGTLNPVPAYEASILKDQLLSTVESLTPHHTVTQNVEESKMENGEELKAAKDVEFNAMKNVEELEELKPAKDVEFNATNDVEERKEVKPAKDVEFNAMKDVEEPELVKDVEEMKSKLNELESKLSKAEFTISKLTEERRLATQERESLRQELALLKSKRGARRVQAGFPLLFVCMVVLIGVMLGYLLHW</sequence>
<protein>
    <submittedName>
        <fullName evidence="5">Putative vesicle-associated protein 2-2</fullName>
        <ecNumber evidence="5">2.7.11.1</ecNumber>
    </submittedName>
</protein>
<evidence type="ECO:0000256" key="1">
    <source>
        <dbReference type="ARBA" id="ARBA00008932"/>
    </source>
</evidence>
<dbReference type="PANTHER" id="PTHR10809:SF45">
    <property type="entry name" value="VESICLE-ASSOCIATED PROTEIN 2-2"/>
    <property type="match status" value="1"/>
</dbReference>
<keyword evidence="3" id="KW-0812">Transmembrane</keyword>
<dbReference type="PANTHER" id="PTHR10809">
    <property type="entry name" value="VESICLE-ASSOCIATED MEMBRANE PROTEIN-ASSOCIATED PROTEIN"/>
    <property type="match status" value="1"/>
</dbReference>
<keyword evidence="5" id="KW-0808">Transferase</keyword>
<comment type="similarity">
    <text evidence="1">Belongs to the VAMP-associated protein (VAP) (TC 9.B.17) family.</text>
</comment>
<dbReference type="PIRSF" id="PIRSF019693">
    <property type="entry name" value="VAMP-associated"/>
    <property type="match status" value="1"/>
</dbReference>
<dbReference type="InterPro" id="IPR000535">
    <property type="entry name" value="MSP_dom"/>
</dbReference>
<dbReference type="Gene3D" id="2.60.40.10">
    <property type="entry name" value="Immunoglobulins"/>
    <property type="match status" value="1"/>
</dbReference>
<dbReference type="AlphaFoldDB" id="A0A5B6YL37"/>
<feature type="domain" description="MSP" evidence="4">
    <location>
        <begin position="5"/>
        <end position="125"/>
    </location>
</feature>
<feature type="coiled-coil region" evidence="2">
    <location>
        <begin position="239"/>
        <end position="294"/>
    </location>
</feature>
<evidence type="ECO:0000256" key="3">
    <source>
        <dbReference type="SAM" id="Phobius"/>
    </source>
</evidence>
<dbReference type="Pfam" id="PF00635">
    <property type="entry name" value="Motile_Sperm"/>
    <property type="match status" value="1"/>
</dbReference>
<name>A0A5B6YL37_DAVIN</name>
<dbReference type="GO" id="GO:0090158">
    <property type="term" value="P:endoplasmic reticulum membrane organization"/>
    <property type="evidence" value="ECO:0007669"/>
    <property type="project" value="TreeGrafter"/>
</dbReference>
<keyword evidence="3" id="KW-0472">Membrane</keyword>
<reference evidence="5" key="1">
    <citation type="submission" date="2019-08" db="EMBL/GenBank/DDBJ databases">
        <title>Reference gene set and small RNA set construction with multiple tissues from Davidia involucrata Baill.</title>
        <authorList>
            <person name="Yang H."/>
            <person name="Zhou C."/>
            <person name="Li G."/>
            <person name="Wang J."/>
            <person name="Gao P."/>
            <person name="Wang M."/>
            <person name="Wang R."/>
            <person name="Zhao Y."/>
        </authorList>
    </citation>
    <scope>NUCLEOTIDE SEQUENCE</scope>
    <source>
        <tissue evidence="5">Mixed with DoveR01_LX</tissue>
    </source>
</reference>
<accession>A0A5B6YL37</accession>
<dbReference type="SUPFAM" id="SSF49354">
    <property type="entry name" value="PapD-like"/>
    <property type="match status" value="1"/>
</dbReference>
<gene>
    <name evidence="5" type="ORF">Din_001537</name>
</gene>
<feature type="transmembrane region" description="Helical" evidence="3">
    <location>
        <begin position="302"/>
        <end position="323"/>
    </location>
</feature>
<organism evidence="5">
    <name type="scientific">Davidia involucrata</name>
    <name type="common">Dove tree</name>
    <dbReference type="NCBI Taxonomy" id="16924"/>
    <lineage>
        <taxon>Eukaryota</taxon>
        <taxon>Viridiplantae</taxon>
        <taxon>Streptophyta</taxon>
        <taxon>Embryophyta</taxon>
        <taxon>Tracheophyta</taxon>
        <taxon>Spermatophyta</taxon>
        <taxon>Magnoliopsida</taxon>
        <taxon>eudicotyledons</taxon>
        <taxon>Gunneridae</taxon>
        <taxon>Pentapetalae</taxon>
        <taxon>asterids</taxon>
        <taxon>Cornales</taxon>
        <taxon>Nyssaceae</taxon>
        <taxon>Davidia</taxon>
    </lineage>
</organism>
<dbReference type="FunFam" id="2.60.40.10:FF:000813">
    <property type="entry name" value="Vesicle-associated protein 1-1"/>
    <property type="match status" value="1"/>
</dbReference>
<proteinExistence type="inferred from homology"/>
<dbReference type="EC" id="2.7.11.1" evidence="5"/>
<dbReference type="GO" id="GO:0005789">
    <property type="term" value="C:endoplasmic reticulum membrane"/>
    <property type="evidence" value="ECO:0007669"/>
    <property type="project" value="InterPro"/>
</dbReference>
<dbReference type="GO" id="GO:0005886">
    <property type="term" value="C:plasma membrane"/>
    <property type="evidence" value="ECO:0007669"/>
    <property type="project" value="TreeGrafter"/>
</dbReference>
<dbReference type="GO" id="GO:0004674">
    <property type="term" value="F:protein serine/threonine kinase activity"/>
    <property type="evidence" value="ECO:0007669"/>
    <property type="project" value="UniProtKB-EC"/>
</dbReference>